<dbReference type="PANTHER" id="PTHR33164">
    <property type="entry name" value="TRANSCRIPTIONAL REGULATOR, MARR FAMILY"/>
    <property type="match status" value="1"/>
</dbReference>
<dbReference type="InterPro" id="IPR036388">
    <property type="entry name" value="WH-like_DNA-bd_sf"/>
</dbReference>
<dbReference type="AlphaFoldDB" id="A0A4R2PAX0"/>
<dbReference type="Pfam" id="PF01047">
    <property type="entry name" value="MarR"/>
    <property type="match status" value="1"/>
</dbReference>
<dbReference type="OrthoDB" id="9790052at2"/>
<accession>A0A4R2PAX0</accession>
<dbReference type="InterPro" id="IPR000835">
    <property type="entry name" value="HTH_MarR-typ"/>
</dbReference>
<dbReference type="PROSITE" id="PS50995">
    <property type="entry name" value="HTH_MARR_2"/>
    <property type="match status" value="1"/>
</dbReference>
<protein>
    <submittedName>
        <fullName evidence="3">DNA-binding MarR family transcriptional regulator</fullName>
    </submittedName>
</protein>
<dbReference type="GO" id="GO:0003700">
    <property type="term" value="F:DNA-binding transcription factor activity"/>
    <property type="evidence" value="ECO:0007669"/>
    <property type="project" value="InterPro"/>
</dbReference>
<feature type="domain" description="HTH marR-type" evidence="2">
    <location>
        <begin position="12"/>
        <end position="144"/>
    </location>
</feature>
<dbReference type="SMART" id="SM00347">
    <property type="entry name" value="HTH_MARR"/>
    <property type="match status" value="1"/>
</dbReference>
<keyword evidence="1 3" id="KW-0238">DNA-binding</keyword>
<evidence type="ECO:0000256" key="1">
    <source>
        <dbReference type="ARBA" id="ARBA00023125"/>
    </source>
</evidence>
<organism evidence="3 4">
    <name type="scientific">Scopulibacillus darangshiensis</name>
    <dbReference type="NCBI Taxonomy" id="442528"/>
    <lineage>
        <taxon>Bacteria</taxon>
        <taxon>Bacillati</taxon>
        <taxon>Bacillota</taxon>
        <taxon>Bacilli</taxon>
        <taxon>Bacillales</taxon>
        <taxon>Sporolactobacillaceae</taxon>
        <taxon>Scopulibacillus</taxon>
    </lineage>
</organism>
<dbReference type="Proteomes" id="UP000295416">
    <property type="component" value="Unassembled WGS sequence"/>
</dbReference>
<dbReference type="SUPFAM" id="SSF46785">
    <property type="entry name" value="Winged helix' DNA-binding domain"/>
    <property type="match status" value="1"/>
</dbReference>
<dbReference type="InterPro" id="IPR039422">
    <property type="entry name" value="MarR/SlyA-like"/>
</dbReference>
<dbReference type="Gene3D" id="1.10.10.10">
    <property type="entry name" value="Winged helix-like DNA-binding domain superfamily/Winged helix DNA-binding domain"/>
    <property type="match status" value="1"/>
</dbReference>
<dbReference type="InterPro" id="IPR036390">
    <property type="entry name" value="WH_DNA-bd_sf"/>
</dbReference>
<evidence type="ECO:0000313" key="4">
    <source>
        <dbReference type="Proteomes" id="UP000295416"/>
    </source>
</evidence>
<proteinExistence type="predicted"/>
<dbReference type="PANTHER" id="PTHR33164:SF99">
    <property type="entry name" value="MARR FAMILY REGULATORY PROTEIN"/>
    <property type="match status" value="1"/>
</dbReference>
<dbReference type="GO" id="GO:0003677">
    <property type="term" value="F:DNA binding"/>
    <property type="evidence" value="ECO:0007669"/>
    <property type="project" value="UniProtKB-KW"/>
</dbReference>
<keyword evidence="4" id="KW-1185">Reference proteome</keyword>
<dbReference type="EMBL" id="SLXK01000001">
    <property type="protein sequence ID" value="TCP32142.1"/>
    <property type="molecule type" value="Genomic_DNA"/>
</dbReference>
<evidence type="ECO:0000313" key="3">
    <source>
        <dbReference type="EMBL" id="TCP32142.1"/>
    </source>
</evidence>
<evidence type="ECO:0000259" key="2">
    <source>
        <dbReference type="PROSITE" id="PS50995"/>
    </source>
</evidence>
<reference evidence="3 4" key="1">
    <citation type="submission" date="2019-03" db="EMBL/GenBank/DDBJ databases">
        <title>Genomic Encyclopedia of Type Strains, Phase IV (KMG-IV): sequencing the most valuable type-strain genomes for metagenomic binning, comparative biology and taxonomic classification.</title>
        <authorList>
            <person name="Goeker M."/>
        </authorList>
    </citation>
    <scope>NUCLEOTIDE SEQUENCE [LARGE SCALE GENOMIC DNA]</scope>
    <source>
        <strain evidence="3 4">DSM 19377</strain>
    </source>
</reference>
<comment type="caution">
    <text evidence="3">The sequence shown here is derived from an EMBL/GenBank/DDBJ whole genome shotgun (WGS) entry which is preliminary data.</text>
</comment>
<dbReference type="GO" id="GO:0006950">
    <property type="term" value="P:response to stress"/>
    <property type="evidence" value="ECO:0007669"/>
    <property type="project" value="TreeGrafter"/>
</dbReference>
<name>A0A4R2PAX0_9BACL</name>
<sequence>MAETKTVKPTSITIIEKRLRYIAAVIKEKGREALKEYDLSPPQFVALQWISDQEGMTIGELSTRMYLAFSTTTDLIDRMEKKELVKRTRDEQDKRVVRIHLLPQGEKLIETVIKKRQTYLADKLSFLTDDQLWSLRENLDEIYKHIQHEF</sequence>
<gene>
    <name evidence="3" type="ORF">EV207_101118</name>
</gene>
<dbReference type="RefSeq" id="WP_132742659.1">
    <property type="nucleotide sequence ID" value="NZ_SLXK01000001.1"/>
</dbReference>